<evidence type="ECO:0000259" key="1">
    <source>
        <dbReference type="Pfam" id="PF10881"/>
    </source>
</evidence>
<feature type="domain" description="DUF2726" evidence="1">
    <location>
        <begin position="365"/>
        <end position="434"/>
    </location>
</feature>
<keyword evidence="3" id="KW-1185">Reference proteome</keyword>
<dbReference type="Proteomes" id="UP000245998">
    <property type="component" value="Unassembled WGS sequence"/>
</dbReference>
<dbReference type="Gene3D" id="3.40.960.10">
    <property type="entry name" value="VSR Endonuclease"/>
    <property type="match status" value="1"/>
</dbReference>
<sequence>MLKDLIENESNRFAKEFYQSLLSDGYRLSGDSRYKTSKDRVMVTCPNGHTYGVTPYKFKLGRRCVECHLENKRLHFANEFYENLKDSGYVMIEGNKYVDSTTHVKVKCPNDHVYDVSPRVFNNGYRCKECLKLSKVKKFHEALQKARYTLVNGSKYEFARKQVEVMCPNGHVYKTTPDNFMGSKNREGKRCTRCHGFHRMTHDEFKELVNKEFEGEITVIGEYVNSNTKVLVRHNNDRCDRYEWAVLPSNLVDKRQMCPKCAGNAREGIEGFKRKVRELEGDNYTVVGEYVNADTPIKIRHNNKSCNYFEWKVVPFNFTTHGTRCPACNQSRGEREISKYLLKNKIDYISQIKFDDCRNKRPLPFDFGIFDNEKLICLIEFHGKQHYQPTRHFGGEHQFKARQKRDEIKRRYCKEKSIPLIEIPYWEFNNIKEILNKELNKITGKFQAIS</sequence>
<dbReference type="InterPro" id="IPR024402">
    <property type="entry name" value="DUF2726"/>
</dbReference>
<name>A0A2U1JU30_9BACI</name>
<protein>
    <recommendedName>
        <fullName evidence="1">DUF2726 domain-containing protein</fullName>
    </recommendedName>
</protein>
<reference evidence="2 3" key="1">
    <citation type="submission" date="2018-04" db="EMBL/GenBank/DDBJ databases">
        <title>Camelliibacillus theae gen. nov., sp. nov., isolated from Pu'er tea.</title>
        <authorList>
            <person name="Niu L."/>
        </authorList>
    </citation>
    <scope>NUCLEOTIDE SEQUENCE [LARGE SCALE GENOMIC DNA]</scope>
    <source>
        <strain evidence="2 3">T8</strain>
    </source>
</reference>
<dbReference type="RefSeq" id="WP_116555635.1">
    <property type="nucleotide sequence ID" value="NZ_QCZG01000035.1"/>
</dbReference>
<evidence type="ECO:0000313" key="2">
    <source>
        <dbReference type="EMBL" id="PWA08662.1"/>
    </source>
</evidence>
<dbReference type="OrthoDB" id="2086462at2"/>
<proteinExistence type="predicted"/>
<organism evidence="2 3">
    <name type="scientific">Pueribacillus theae</name>
    <dbReference type="NCBI Taxonomy" id="2171751"/>
    <lineage>
        <taxon>Bacteria</taxon>
        <taxon>Bacillati</taxon>
        <taxon>Bacillota</taxon>
        <taxon>Bacilli</taxon>
        <taxon>Bacillales</taxon>
        <taxon>Bacillaceae</taxon>
        <taxon>Pueribacillus</taxon>
    </lineage>
</organism>
<evidence type="ECO:0000313" key="3">
    <source>
        <dbReference type="Proteomes" id="UP000245998"/>
    </source>
</evidence>
<accession>A0A2U1JU30</accession>
<dbReference type="EMBL" id="QCZG01000035">
    <property type="protein sequence ID" value="PWA08662.1"/>
    <property type="molecule type" value="Genomic_DNA"/>
</dbReference>
<gene>
    <name evidence="2" type="ORF">DCC39_14585</name>
</gene>
<dbReference type="AlphaFoldDB" id="A0A2U1JU30"/>
<comment type="caution">
    <text evidence="2">The sequence shown here is derived from an EMBL/GenBank/DDBJ whole genome shotgun (WGS) entry which is preliminary data.</text>
</comment>
<dbReference type="Pfam" id="PF10881">
    <property type="entry name" value="DUF2726"/>
    <property type="match status" value="1"/>
</dbReference>